<comment type="similarity">
    <text evidence="12 13">Belongs to the metallo-beta-lactamase superfamily. RNA-metabolizing metallo-beta-lactamase-like family. Bacterial RNase J subfamily.</text>
</comment>
<evidence type="ECO:0000256" key="10">
    <source>
        <dbReference type="ARBA" id="ARBA00022884"/>
    </source>
</evidence>
<dbReference type="EMBL" id="QWVS01000002">
    <property type="protein sequence ID" value="RID89044.1"/>
    <property type="molecule type" value="Genomic_DNA"/>
</dbReference>
<dbReference type="InterPro" id="IPR001587">
    <property type="entry name" value="RNase_J_CS"/>
</dbReference>
<dbReference type="InterPro" id="IPR036866">
    <property type="entry name" value="RibonucZ/Hydroxyglut_hydro"/>
</dbReference>
<dbReference type="GO" id="GO:0004521">
    <property type="term" value="F:RNA endonuclease activity"/>
    <property type="evidence" value="ECO:0007669"/>
    <property type="project" value="UniProtKB-UniRule"/>
</dbReference>
<dbReference type="Pfam" id="PF07521">
    <property type="entry name" value="RMMBL"/>
    <property type="match status" value="1"/>
</dbReference>
<dbReference type="GO" id="GO:0003723">
    <property type="term" value="F:RNA binding"/>
    <property type="evidence" value="ECO:0007669"/>
    <property type="project" value="UniProtKB-UniRule"/>
</dbReference>
<feature type="binding site" evidence="16">
    <location>
        <position position="445"/>
    </location>
    <ligand>
        <name>Ca(2+)</name>
        <dbReference type="ChEBI" id="CHEBI:29108"/>
    </ligand>
</feature>
<comment type="subcellular location">
    <subcellularLocation>
        <location evidence="1 12 13">Cytoplasm</location>
    </subcellularLocation>
</comment>
<feature type="domain" description="Metallo-beta-lactamase" evidence="17">
    <location>
        <begin position="20"/>
        <end position="214"/>
    </location>
</feature>
<dbReference type="Gene3D" id="3.60.15.10">
    <property type="entry name" value="Ribonuclease Z/Hydroxyacylglutathione hydrolase-like"/>
    <property type="match status" value="1"/>
</dbReference>
<keyword evidence="2 12" id="KW-0963">Cytoplasm</keyword>
<dbReference type="EC" id="3.1.-.-" evidence="12 13"/>
<feature type="binding site" evidence="12 15">
    <location>
        <begin position="366"/>
        <end position="370"/>
    </location>
    <ligand>
        <name>substrate</name>
    </ligand>
</feature>
<protein>
    <recommendedName>
        <fullName evidence="12 13">Ribonuclease J</fullName>
        <shortName evidence="12">RNase J</shortName>
        <ecNumber evidence="12 13">3.1.-.-</ecNumber>
    </recommendedName>
</protein>
<evidence type="ECO:0000256" key="15">
    <source>
        <dbReference type="PIRSR" id="PIRSR004803-2"/>
    </source>
</evidence>
<dbReference type="AlphaFoldDB" id="A0A398BHF4"/>
<dbReference type="InterPro" id="IPR011108">
    <property type="entry name" value="RMMBL"/>
</dbReference>
<feature type="binding site" evidence="16">
    <location>
        <position position="50"/>
    </location>
    <ligand>
        <name>Ca(2+)</name>
        <dbReference type="ChEBI" id="CHEBI:29108"/>
    </ligand>
</feature>
<dbReference type="InterPro" id="IPR041636">
    <property type="entry name" value="RNase_J_C"/>
</dbReference>
<dbReference type="Pfam" id="PF00753">
    <property type="entry name" value="Lactamase_B"/>
    <property type="match status" value="1"/>
</dbReference>
<feature type="binding site" evidence="16">
    <location>
        <position position="77"/>
    </location>
    <ligand>
        <name>Zn(2+)</name>
        <dbReference type="ChEBI" id="CHEBI:29105"/>
        <label>1</label>
        <note>catalytic</note>
    </ligand>
</feature>
<reference evidence="18 19" key="1">
    <citation type="submission" date="2018-08" db="EMBL/GenBank/DDBJ databases">
        <title>Bacillus jemisoniae sp. nov., Bacillus chryseoplanitiae sp. nov., Bacillus resnikiae sp. nov., and Bacillus frankliniae sp. nov., isolated from Viking spacecraft and associated surfaces.</title>
        <authorList>
            <person name="Seuylemezian A."/>
            <person name="Vaishampayan P."/>
        </authorList>
    </citation>
    <scope>NUCLEOTIDE SEQUENCE [LARGE SCALE GENOMIC DNA]</scope>
    <source>
        <strain evidence="18 19">MA001</strain>
    </source>
</reference>
<dbReference type="InterPro" id="IPR030854">
    <property type="entry name" value="RNase_J_bac"/>
</dbReference>
<evidence type="ECO:0000313" key="19">
    <source>
        <dbReference type="Proteomes" id="UP000266016"/>
    </source>
</evidence>
<dbReference type="InterPro" id="IPR055132">
    <property type="entry name" value="RNase_J_b_CASP"/>
</dbReference>
<keyword evidence="7 12" id="KW-0378">Hydrolase</keyword>
<dbReference type="GO" id="GO:0006364">
    <property type="term" value="P:rRNA processing"/>
    <property type="evidence" value="ECO:0007669"/>
    <property type="project" value="UniProtKB-UniRule"/>
</dbReference>
<dbReference type="PANTHER" id="PTHR43694">
    <property type="entry name" value="RIBONUCLEASE J"/>
    <property type="match status" value="1"/>
</dbReference>
<keyword evidence="16" id="KW-0106">Calcium</keyword>
<evidence type="ECO:0000256" key="8">
    <source>
        <dbReference type="ARBA" id="ARBA00022833"/>
    </source>
</evidence>
<evidence type="ECO:0000256" key="6">
    <source>
        <dbReference type="ARBA" id="ARBA00022759"/>
    </source>
</evidence>
<keyword evidence="10 12" id="KW-0694">RNA-binding</keyword>
<feature type="binding site" evidence="16">
    <location>
        <position position="48"/>
    </location>
    <ligand>
        <name>Ca(2+)</name>
        <dbReference type="ChEBI" id="CHEBI:29108"/>
    </ligand>
</feature>
<dbReference type="PROSITE" id="PS01292">
    <property type="entry name" value="UPF0036"/>
    <property type="match status" value="1"/>
</dbReference>
<comment type="function">
    <text evidence="12">An RNase that has 5'-3' exonuclease and possibly endonuclease activity. Involved in maturation of rRNA and in some organisms also mRNA maturation and/or decay.</text>
</comment>
<evidence type="ECO:0000259" key="17">
    <source>
        <dbReference type="SMART" id="SM00849"/>
    </source>
</evidence>
<dbReference type="GO" id="GO:0005737">
    <property type="term" value="C:cytoplasm"/>
    <property type="evidence" value="ECO:0007669"/>
    <property type="project" value="UniProtKB-SubCell"/>
</dbReference>
<gene>
    <name evidence="12" type="primary">rnj</name>
    <name evidence="18" type="ORF">D1953_00250</name>
</gene>
<comment type="subunit">
    <text evidence="11">Unclear whether it forms homodimers or belongs to a larger complex. According to probably does not form homodimers, while shows homodimer formation. Both reports show RNase J1 and J2 interaction, probably as a heterotetramer shows it is a component of a possible RNA degradosome complex composed of rny, rnjA, rnjB, pnp, pfkA and eno, while finds no evidence of an RNA degradosome complex.</text>
</comment>
<evidence type="ECO:0000256" key="16">
    <source>
        <dbReference type="PIRSR" id="PIRSR004803-3"/>
    </source>
</evidence>
<evidence type="ECO:0000313" key="18">
    <source>
        <dbReference type="EMBL" id="RID89044.1"/>
    </source>
</evidence>
<evidence type="ECO:0000256" key="12">
    <source>
        <dbReference type="HAMAP-Rule" id="MF_01491"/>
    </source>
</evidence>
<organism evidence="18 19">
    <name type="scientific">Peribacillus asahii</name>
    <dbReference type="NCBI Taxonomy" id="228899"/>
    <lineage>
        <taxon>Bacteria</taxon>
        <taxon>Bacillati</taxon>
        <taxon>Bacillota</taxon>
        <taxon>Bacilli</taxon>
        <taxon>Bacillales</taxon>
        <taxon>Bacillaceae</taxon>
        <taxon>Peribacillus</taxon>
    </lineage>
</organism>
<evidence type="ECO:0000256" key="5">
    <source>
        <dbReference type="ARBA" id="ARBA00022723"/>
    </source>
</evidence>
<evidence type="ECO:0000256" key="1">
    <source>
        <dbReference type="ARBA" id="ARBA00004496"/>
    </source>
</evidence>
<feature type="active site" description="Proton acceptor" evidence="14">
    <location>
        <position position="370"/>
    </location>
</feature>
<evidence type="ECO:0000256" key="9">
    <source>
        <dbReference type="ARBA" id="ARBA00022839"/>
    </source>
</evidence>
<comment type="caution">
    <text evidence="18">The sequence shown here is derived from an EMBL/GenBank/DDBJ whole genome shotgun (WGS) entry which is preliminary data.</text>
</comment>
<feature type="binding site" evidence="16">
    <location>
        <position position="75"/>
    </location>
    <ligand>
        <name>Zn(2+)</name>
        <dbReference type="ChEBI" id="CHEBI:29105"/>
        <label>1</label>
        <note>catalytic</note>
    </ligand>
</feature>
<evidence type="ECO:0000256" key="13">
    <source>
        <dbReference type="PIRNR" id="PIRNR004803"/>
    </source>
</evidence>
<evidence type="ECO:0000256" key="14">
    <source>
        <dbReference type="PIRSR" id="PIRSR004803-1"/>
    </source>
</evidence>
<feature type="binding site" evidence="16">
    <location>
        <position position="163"/>
    </location>
    <ligand>
        <name>Zn(2+)</name>
        <dbReference type="ChEBI" id="CHEBI:29105"/>
        <label>1</label>
        <note>catalytic</note>
    </ligand>
</feature>
<dbReference type="SMART" id="SM00849">
    <property type="entry name" value="Lactamase_B"/>
    <property type="match status" value="1"/>
</dbReference>
<evidence type="ECO:0000256" key="4">
    <source>
        <dbReference type="ARBA" id="ARBA00022722"/>
    </source>
</evidence>
<dbReference type="GO" id="GO:0004534">
    <property type="term" value="F:5'-3' RNA exonuclease activity"/>
    <property type="evidence" value="ECO:0007669"/>
    <property type="project" value="UniProtKB-UniRule"/>
</dbReference>
<comment type="cofactor">
    <cofactor evidence="16">
        <name>Ca(2+)</name>
        <dbReference type="ChEBI" id="CHEBI:29108"/>
    </cofactor>
    <text evidence="16">Binds 1 Ca(2+) cation per subunit. Seen in 1 crystal structure, it is not clear if it is physiologically important.</text>
</comment>
<evidence type="ECO:0000256" key="3">
    <source>
        <dbReference type="ARBA" id="ARBA00022552"/>
    </source>
</evidence>
<keyword evidence="6 12" id="KW-0255">Endonuclease</keyword>
<dbReference type="Gene3D" id="3.10.20.580">
    <property type="match status" value="1"/>
</dbReference>
<evidence type="ECO:0000256" key="7">
    <source>
        <dbReference type="ARBA" id="ARBA00022801"/>
    </source>
</evidence>
<dbReference type="CDD" id="cd07714">
    <property type="entry name" value="RNaseJ_MBL-fold"/>
    <property type="match status" value="1"/>
</dbReference>
<dbReference type="PIRSF" id="PIRSF004803">
    <property type="entry name" value="RnjA"/>
    <property type="match status" value="1"/>
</dbReference>
<evidence type="ECO:0000256" key="11">
    <source>
        <dbReference type="ARBA" id="ARBA00065702"/>
    </source>
</evidence>
<accession>A0A398BHF4</accession>
<dbReference type="RefSeq" id="WP_119115154.1">
    <property type="nucleotide sequence ID" value="NZ_QWVS01000002.1"/>
</dbReference>
<dbReference type="FunFam" id="3.10.20.580:FF:000001">
    <property type="entry name" value="Ribonuclease J"/>
    <property type="match status" value="1"/>
</dbReference>
<dbReference type="InterPro" id="IPR004613">
    <property type="entry name" value="RNase_J"/>
</dbReference>
<dbReference type="Pfam" id="PF22505">
    <property type="entry name" value="RNase_J_b_CASP"/>
    <property type="match status" value="1"/>
</dbReference>
<keyword evidence="5 13" id="KW-0479">Metal-binding</keyword>
<dbReference type="InterPro" id="IPR001279">
    <property type="entry name" value="Metallo-B-lactamas"/>
</dbReference>
<keyword evidence="9 12" id="KW-0269">Exonuclease</keyword>
<dbReference type="GO" id="GO:0008270">
    <property type="term" value="F:zinc ion binding"/>
    <property type="evidence" value="ECO:0007669"/>
    <property type="project" value="InterPro"/>
</dbReference>
<proteinExistence type="inferred from homology"/>
<feature type="binding site" evidence="16">
    <location>
        <position position="73"/>
    </location>
    <ligand>
        <name>Zn(2+)</name>
        <dbReference type="ChEBI" id="CHEBI:29105"/>
        <label>1</label>
        <note>catalytic</note>
    </ligand>
</feature>
<dbReference type="GO" id="GO:0006397">
    <property type="term" value="P:mRNA processing"/>
    <property type="evidence" value="ECO:0007669"/>
    <property type="project" value="UniProtKB-ARBA"/>
</dbReference>
<feature type="binding site" evidence="15">
    <location>
        <begin position="232"/>
        <end position="234"/>
    </location>
    <ligand>
        <name>substrate</name>
    </ligand>
</feature>
<dbReference type="NCBIfam" id="TIGR00649">
    <property type="entry name" value="MG423"/>
    <property type="match status" value="1"/>
</dbReference>
<dbReference type="HAMAP" id="MF_01491">
    <property type="entry name" value="RNase_J_bact"/>
    <property type="match status" value="1"/>
</dbReference>
<feature type="active site" description="Proton donor" evidence="14">
    <location>
        <position position="195"/>
    </location>
</feature>
<keyword evidence="4 12" id="KW-0540">Nuclease</keyword>
<sequence>MTMQENALSIFALGGVNEIGKNMYVIQYANDLFIIDCGSKFPNEDLLGIDLIIPDITYLQENEDKIRALIVTHGHEDHIGGIPYFLKELNVPIYATRFTLGLIELKLKEHGLLRDSKLIQIDEDSHFDFGQTGVSFFRTSHSIPDCLGIVFHTPEGVVVHTGDFKFDLTPVNNQYTDIHKMADIGKQGVLVLLSESTNAERPGSSPSEQLVGGHIEEAFRKAERKVIISTFASNVNRLQQVVDAAQKTNRKLALLGRTMVNVVSVAMERGYLQVPDGMLIEAQQVNEMAPEKVAILCTGSQGEPMAALSRLSSSNYRDVDILPQDTVIIAAGPIPGNERSVSRIVDNLYQLGANVIYGSGSVTGMHVSGHAYQEELKLMLTLMKPKYFIPIHGEFRMLHHHRLLAESVGVEQGNTFIINNGDVIDINNQVARQTRKIPSGNVYVDGVGVGDVGNIVLRDRKQLSEDGMLVIVVTLSKMERKIISGPDTISRGFVYARDSEELLREVNRLVKTTVNDLQEANRYQWNVMKQSIKKSVGQYVYSQTKKKPMILPIIIEV</sequence>
<feature type="binding site" evidence="16">
    <location>
        <position position="392"/>
    </location>
    <ligand>
        <name>Zn(2+)</name>
        <dbReference type="ChEBI" id="CHEBI:29105"/>
        <label>1</label>
        <note>catalytic</note>
    </ligand>
</feature>
<dbReference type="Pfam" id="PF17770">
    <property type="entry name" value="RNase_J_C"/>
    <property type="match status" value="1"/>
</dbReference>
<comment type="cofactor">
    <cofactor evidence="13 16">
        <name>Zn(2+)</name>
        <dbReference type="ChEBI" id="CHEBI:29105"/>
    </cofactor>
    <text evidence="13 16">Binds 2 Zn(2+) ions per subunit. It is not clear if Zn(2+) or Mg(2+) is physiologically important.</text>
</comment>
<dbReference type="Gene3D" id="3.40.50.10710">
    <property type="entry name" value="Metallo-hydrolase/oxidoreductase"/>
    <property type="match status" value="1"/>
</dbReference>
<dbReference type="SUPFAM" id="SSF56281">
    <property type="entry name" value="Metallo-hydrolase/oxidoreductase"/>
    <property type="match status" value="1"/>
</dbReference>
<name>A0A398BHF4_9BACI</name>
<keyword evidence="19" id="KW-1185">Reference proteome</keyword>
<evidence type="ECO:0000256" key="2">
    <source>
        <dbReference type="ARBA" id="ARBA00022490"/>
    </source>
</evidence>
<comment type="subunit">
    <text evidence="12">Homodimer, may be a subunit of the RNA degradosome.</text>
</comment>
<keyword evidence="8 16" id="KW-0862">Zinc</keyword>
<feature type="binding site" evidence="16">
    <location>
        <position position="141"/>
    </location>
    <ligand>
        <name>Zn(2+)</name>
        <dbReference type="ChEBI" id="CHEBI:29105"/>
        <label>1</label>
        <note>catalytic</note>
    </ligand>
</feature>
<feature type="binding site" evidence="16">
    <location>
        <position position="78"/>
    </location>
    <ligand>
        <name>Zn(2+)</name>
        <dbReference type="ChEBI" id="CHEBI:29105"/>
        <label>2</label>
        <note>catalytic</note>
    </ligand>
</feature>
<keyword evidence="3 12" id="KW-0698">rRNA processing</keyword>
<dbReference type="Proteomes" id="UP000266016">
    <property type="component" value="Unassembled WGS sequence"/>
</dbReference>
<dbReference type="PANTHER" id="PTHR43694:SF4">
    <property type="entry name" value="RIBONUCLEASE J 2"/>
    <property type="match status" value="1"/>
</dbReference>
<dbReference type="InterPro" id="IPR042173">
    <property type="entry name" value="RNase_J_2"/>
</dbReference>